<evidence type="ECO:0000313" key="2">
    <source>
        <dbReference type="Proteomes" id="UP001055072"/>
    </source>
</evidence>
<keyword evidence="2" id="KW-1185">Reference proteome</keyword>
<protein>
    <submittedName>
        <fullName evidence="1">Uncharacterized protein</fullName>
    </submittedName>
</protein>
<accession>A0ACB8TTI3</accession>
<reference evidence="1" key="1">
    <citation type="journal article" date="2021" name="Environ. Microbiol.">
        <title>Gene family expansions and transcriptome signatures uncover fungal adaptations to wood decay.</title>
        <authorList>
            <person name="Hage H."/>
            <person name="Miyauchi S."/>
            <person name="Viragh M."/>
            <person name="Drula E."/>
            <person name="Min B."/>
            <person name="Chaduli D."/>
            <person name="Navarro D."/>
            <person name="Favel A."/>
            <person name="Norest M."/>
            <person name="Lesage-Meessen L."/>
            <person name="Balint B."/>
            <person name="Merenyi Z."/>
            <person name="de Eugenio L."/>
            <person name="Morin E."/>
            <person name="Martinez A.T."/>
            <person name="Baldrian P."/>
            <person name="Stursova M."/>
            <person name="Martinez M.J."/>
            <person name="Novotny C."/>
            <person name="Magnuson J.K."/>
            <person name="Spatafora J.W."/>
            <person name="Maurice S."/>
            <person name="Pangilinan J."/>
            <person name="Andreopoulos W."/>
            <person name="LaButti K."/>
            <person name="Hundley H."/>
            <person name="Na H."/>
            <person name="Kuo A."/>
            <person name="Barry K."/>
            <person name="Lipzen A."/>
            <person name="Henrissat B."/>
            <person name="Riley R."/>
            <person name="Ahrendt S."/>
            <person name="Nagy L.G."/>
            <person name="Grigoriev I.V."/>
            <person name="Martin F."/>
            <person name="Rosso M.N."/>
        </authorList>
    </citation>
    <scope>NUCLEOTIDE SEQUENCE</scope>
    <source>
        <strain evidence="1">CBS 384.51</strain>
    </source>
</reference>
<dbReference type="Proteomes" id="UP001055072">
    <property type="component" value="Unassembled WGS sequence"/>
</dbReference>
<organism evidence="1 2">
    <name type="scientific">Irpex rosettiformis</name>
    <dbReference type="NCBI Taxonomy" id="378272"/>
    <lineage>
        <taxon>Eukaryota</taxon>
        <taxon>Fungi</taxon>
        <taxon>Dikarya</taxon>
        <taxon>Basidiomycota</taxon>
        <taxon>Agaricomycotina</taxon>
        <taxon>Agaricomycetes</taxon>
        <taxon>Polyporales</taxon>
        <taxon>Irpicaceae</taxon>
        <taxon>Irpex</taxon>
    </lineage>
</organism>
<proteinExistence type="predicted"/>
<comment type="caution">
    <text evidence="1">The sequence shown here is derived from an EMBL/GenBank/DDBJ whole genome shotgun (WGS) entry which is preliminary data.</text>
</comment>
<sequence length="380" mass="43352">MCNVHDSIYWLCIGCTVPHRDCFAGTALVKSTLAPMSKTYSNQHEPYFIIKKYGRFSLLFTFDDPNNEMTLTPLSGIPDMNGSLEYTAAINWAHLADRYGTQEVSVADCSSCDSFGNLECESKRGQDQSLYVKDWHLARAVVSQGTSKPRDALIAPTKPGEFYDVPDIFKDDWTDDYYSAHTDDDFWFVERNIAVHVVRDVEESRFPEFGKAMPVVVEQEAGETMFVYVLSFVADRQAGAIIKLGLLNRTWRPSSSTELLSYSRGGELSYQERLGYQEIPSPLARILSVSLKMGIHYERHWSSHLKICYVVLVLGCHWRGQIGGLSTLCVDSDEQRGHHVLEYIYLYRNSMESIYAVLLHYYLKLSAGRLNYQSTYVRPR</sequence>
<name>A0ACB8TTI3_9APHY</name>
<gene>
    <name evidence="1" type="ORF">BDY19DRAFT_909131</name>
</gene>
<evidence type="ECO:0000313" key="1">
    <source>
        <dbReference type="EMBL" id="KAI0085330.1"/>
    </source>
</evidence>
<dbReference type="EMBL" id="MU274932">
    <property type="protein sequence ID" value="KAI0085330.1"/>
    <property type="molecule type" value="Genomic_DNA"/>
</dbReference>